<feature type="transmembrane region" description="Helical" evidence="1">
    <location>
        <begin position="496"/>
        <end position="515"/>
    </location>
</feature>
<dbReference type="Proteomes" id="UP000707535">
    <property type="component" value="Unassembled WGS sequence"/>
</dbReference>
<sequence length="525" mass="58691">MNKVRLKELVKVNLRYANPQQTTQQRDKGKSGKSLTHAILRQYAYSGLTFLLIYGVVMIFLDFSKLPGTFTYYVALFSIIAFSQGISSIYNVFFESNDLASFLPLPFSQTEIFVSKITVVTLATLPLVLPVGVLFILTPLRAKIFPLLAIILGSIVFVLFLSIVFSLCSFIVFGLTKTNLFKKHRQLVTTLLLIISTGTAVVGILAMNQQADVSAGNPDRGTIRFLLPFFYSLVKPWSMQGLMSWGGLLFVAGSLLVVFAKLFLPKLTDQLLSSTQIQPSSPRKKLKHNRNLHQLLGHYNRQLLSNASLLMQIFSNSIMLPLVFIVTFAFSGSFNFSQLDTDMLGVAFLGGMALAAIMTNQTSVAANVISLDKQNFPFVRSLPLSMQVYLKEKFLFAFKIQGTVVLVLALIIGIIFHFPVWYILSLMLGGLLGTFLVSLYYFYRDYRLLRLDWTEVSQLFSRGLGNFGVVVNMVGTIFVSVIILTIYGGIVKFAPLIGNSVVGIVVLICCLLWLAHYRRIWQTKF</sequence>
<evidence type="ECO:0000313" key="3">
    <source>
        <dbReference type="Proteomes" id="UP000707535"/>
    </source>
</evidence>
<evidence type="ECO:0000313" key="2">
    <source>
        <dbReference type="EMBL" id="HJE97987.1"/>
    </source>
</evidence>
<accession>A0A921K1J4</accession>
<reference evidence="2" key="2">
    <citation type="submission" date="2021-09" db="EMBL/GenBank/DDBJ databases">
        <authorList>
            <person name="Gilroy R."/>
        </authorList>
    </citation>
    <scope>NUCLEOTIDE SEQUENCE</scope>
    <source>
        <strain evidence="2">CHK174-6876</strain>
    </source>
</reference>
<keyword evidence="1" id="KW-0472">Membrane</keyword>
<feature type="transmembrane region" description="Helical" evidence="1">
    <location>
        <begin position="242"/>
        <end position="264"/>
    </location>
</feature>
<feature type="transmembrane region" description="Helical" evidence="1">
    <location>
        <begin position="144"/>
        <end position="175"/>
    </location>
</feature>
<feature type="transmembrane region" description="Helical" evidence="1">
    <location>
        <begin position="422"/>
        <end position="443"/>
    </location>
</feature>
<feature type="transmembrane region" description="Helical" evidence="1">
    <location>
        <begin position="187"/>
        <end position="207"/>
    </location>
</feature>
<feature type="transmembrane region" description="Helical" evidence="1">
    <location>
        <begin position="70"/>
        <end position="93"/>
    </location>
</feature>
<feature type="transmembrane region" description="Helical" evidence="1">
    <location>
        <begin position="113"/>
        <end position="138"/>
    </location>
</feature>
<feature type="transmembrane region" description="Helical" evidence="1">
    <location>
        <begin position="394"/>
        <end position="416"/>
    </location>
</feature>
<gene>
    <name evidence="2" type="ORF">K8V00_10245</name>
</gene>
<keyword evidence="1" id="KW-0812">Transmembrane</keyword>
<dbReference type="AlphaFoldDB" id="A0A921K1J4"/>
<name>A0A921K1J4_9LACO</name>
<feature type="transmembrane region" description="Helical" evidence="1">
    <location>
        <begin position="43"/>
        <end position="64"/>
    </location>
</feature>
<dbReference type="EMBL" id="DYXG01000100">
    <property type="protein sequence ID" value="HJE97987.1"/>
    <property type="molecule type" value="Genomic_DNA"/>
</dbReference>
<feature type="transmembrane region" description="Helical" evidence="1">
    <location>
        <begin position="343"/>
        <end position="371"/>
    </location>
</feature>
<protein>
    <submittedName>
        <fullName evidence="2">ABC transporter</fullName>
    </submittedName>
</protein>
<keyword evidence="1" id="KW-1133">Transmembrane helix</keyword>
<reference evidence="2" key="1">
    <citation type="journal article" date="2021" name="PeerJ">
        <title>Extensive microbial diversity within the chicken gut microbiome revealed by metagenomics and culture.</title>
        <authorList>
            <person name="Gilroy R."/>
            <person name="Ravi A."/>
            <person name="Getino M."/>
            <person name="Pursley I."/>
            <person name="Horton D.L."/>
            <person name="Alikhan N.F."/>
            <person name="Baker D."/>
            <person name="Gharbi K."/>
            <person name="Hall N."/>
            <person name="Watson M."/>
            <person name="Adriaenssens E.M."/>
            <person name="Foster-Nyarko E."/>
            <person name="Jarju S."/>
            <person name="Secka A."/>
            <person name="Antonio M."/>
            <person name="Oren A."/>
            <person name="Chaudhuri R.R."/>
            <person name="La Ragione R."/>
            <person name="Hildebrand F."/>
            <person name="Pallen M.J."/>
        </authorList>
    </citation>
    <scope>NUCLEOTIDE SEQUENCE</scope>
    <source>
        <strain evidence="2">CHK174-6876</strain>
    </source>
</reference>
<feature type="transmembrane region" description="Helical" evidence="1">
    <location>
        <begin position="309"/>
        <end position="331"/>
    </location>
</feature>
<evidence type="ECO:0000256" key="1">
    <source>
        <dbReference type="SAM" id="Phobius"/>
    </source>
</evidence>
<proteinExistence type="predicted"/>
<feature type="transmembrane region" description="Helical" evidence="1">
    <location>
        <begin position="464"/>
        <end position="490"/>
    </location>
</feature>
<comment type="caution">
    <text evidence="2">The sequence shown here is derived from an EMBL/GenBank/DDBJ whole genome shotgun (WGS) entry which is preliminary data.</text>
</comment>
<organism evidence="2 3">
    <name type="scientific">Ligilactobacillus acidipiscis</name>
    <dbReference type="NCBI Taxonomy" id="89059"/>
    <lineage>
        <taxon>Bacteria</taxon>
        <taxon>Bacillati</taxon>
        <taxon>Bacillota</taxon>
        <taxon>Bacilli</taxon>
        <taxon>Lactobacillales</taxon>
        <taxon>Lactobacillaceae</taxon>
        <taxon>Ligilactobacillus</taxon>
    </lineage>
</organism>